<dbReference type="AlphaFoldDB" id="E4XTG2"/>
<organism evidence="1">
    <name type="scientific">Oikopleura dioica</name>
    <name type="common">Tunicate</name>
    <dbReference type="NCBI Taxonomy" id="34765"/>
    <lineage>
        <taxon>Eukaryota</taxon>
        <taxon>Metazoa</taxon>
        <taxon>Chordata</taxon>
        <taxon>Tunicata</taxon>
        <taxon>Appendicularia</taxon>
        <taxon>Copelata</taxon>
        <taxon>Oikopleuridae</taxon>
        <taxon>Oikopleura</taxon>
    </lineage>
</organism>
<accession>E4XTG2</accession>
<gene>
    <name evidence="1" type="ORF">GSOID_T00003767001</name>
</gene>
<reference evidence="1" key="1">
    <citation type="journal article" date="2010" name="Science">
        <title>Plasticity of animal genome architecture unmasked by rapid evolution of a pelagic tunicate.</title>
        <authorList>
            <person name="Denoeud F."/>
            <person name="Henriet S."/>
            <person name="Mungpakdee S."/>
            <person name="Aury J.M."/>
            <person name="Da Silva C."/>
            <person name="Brinkmann H."/>
            <person name="Mikhaleva J."/>
            <person name="Olsen L.C."/>
            <person name="Jubin C."/>
            <person name="Canestro C."/>
            <person name="Bouquet J.M."/>
            <person name="Danks G."/>
            <person name="Poulain J."/>
            <person name="Campsteijn C."/>
            <person name="Adamski M."/>
            <person name="Cross I."/>
            <person name="Yadetie F."/>
            <person name="Muffato M."/>
            <person name="Louis A."/>
            <person name="Butcher S."/>
            <person name="Tsagkogeorga G."/>
            <person name="Konrad A."/>
            <person name="Singh S."/>
            <person name="Jensen M.F."/>
            <person name="Cong E.H."/>
            <person name="Eikeseth-Otteraa H."/>
            <person name="Noel B."/>
            <person name="Anthouard V."/>
            <person name="Porcel B.M."/>
            <person name="Kachouri-Lafond R."/>
            <person name="Nishino A."/>
            <person name="Ugolini M."/>
            <person name="Chourrout P."/>
            <person name="Nishida H."/>
            <person name="Aasland R."/>
            <person name="Huzurbazar S."/>
            <person name="Westhof E."/>
            <person name="Delsuc F."/>
            <person name="Lehrach H."/>
            <person name="Reinhardt R."/>
            <person name="Weissenbach J."/>
            <person name="Roy S.W."/>
            <person name="Artiguenave F."/>
            <person name="Postlethwait J.H."/>
            <person name="Manak J.R."/>
            <person name="Thompson E.M."/>
            <person name="Jaillon O."/>
            <person name="Du Pasquier L."/>
            <person name="Boudinot P."/>
            <person name="Liberles D.A."/>
            <person name="Volff J.N."/>
            <person name="Philippe H."/>
            <person name="Lenhard B."/>
            <person name="Roest Crollius H."/>
            <person name="Wincker P."/>
            <person name="Chourrout D."/>
        </authorList>
    </citation>
    <scope>NUCLEOTIDE SEQUENCE [LARGE SCALE GENOMIC DNA]</scope>
</reference>
<name>E4XTG2_OIKDI</name>
<evidence type="ECO:0000313" key="2">
    <source>
        <dbReference type="Proteomes" id="UP000001307"/>
    </source>
</evidence>
<dbReference type="InParanoid" id="E4XTG2"/>
<evidence type="ECO:0000313" key="1">
    <source>
        <dbReference type="EMBL" id="CBY13024.1"/>
    </source>
</evidence>
<dbReference type="EMBL" id="FN653155">
    <property type="protein sequence ID" value="CBY13024.1"/>
    <property type="molecule type" value="Genomic_DNA"/>
</dbReference>
<protein>
    <submittedName>
        <fullName evidence="1">Uncharacterized protein</fullName>
    </submittedName>
</protein>
<sequence length="91" mass="10965">MDNWEVAEAGWTIKFKTAYEYYGGDGKYYYLWISNKEGGAVFKATAQEIDEFTGQEYYRRDLQSEKDGTRQQIKYEENYRGYFIRFNITFL</sequence>
<dbReference type="Proteomes" id="UP000001307">
    <property type="component" value="Unassembled WGS sequence"/>
</dbReference>
<proteinExistence type="predicted"/>
<keyword evidence="2" id="KW-1185">Reference proteome</keyword>